<accession>A0ABQ9XCG5</accession>
<feature type="region of interest" description="Disordered" evidence="1">
    <location>
        <begin position="660"/>
        <end position="713"/>
    </location>
</feature>
<comment type="caution">
    <text evidence="2">The sequence shown here is derived from an EMBL/GenBank/DDBJ whole genome shotgun (WGS) entry which is preliminary data.</text>
</comment>
<gene>
    <name evidence="2" type="ORF">BLNAU_16535</name>
</gene>
<feature type="compositionally biased region" description="Basic and acidic residues" evidence="1">
    <location>
        <begin position="445"/>
        <end position="460"/>
    </location>
</feature>
<sequence length="1820" mass="202948">MAVEDEEEEKRLAEMERLKNEKIRKDELQKKQESSEQEQMAKEDEFARKVDVALKEFLNSQVIQMSEQPTLPSDEEPSLPTIPEVNLDPPTTISKQATPPLTVHPASVPKDKESTKGKRTSRKWRSTKQSVKTVDREEIRPDLPQIRVESDFDQAEAHVDVVEKTPESSPSKPITILPPPSLHTIQPIATQTEDSLLIAPVIHAKTEELAQQPVSSLGEEDDIVVEQQTQPLTDPDGQEIQIPFIKRTDSQTAEPPQFDASLSSLHIVKRSRRSNIRKVSLDQTADHDAGLSLDPTSFESQQTLIEPSPQDGLLSSSSPLLPSTSITPTPTPLPTPPNAASGLTTSKGRGNKAKRIADLHSKLIESRGRSREQFEPTMPQPLETEAASPPPTNEQEETEKQLDEVSVPLNIEPNPPNLEKEDDVTVAGRITLNVGKPVKRSTKSQKKEGDDHQPLQRDGSKSAISSVVLKKKVPQEVVFSPFGSVRPNHPQQQSAQSPFVDLSTLRSSAHANRHPREIIVSVGVESRQHKRERVLNELKRRQEEADDWTVFEWLKEMMMDEQTDEEQIAEREAQFQRKLRARKTAVPNKLDSDSDNELSTPEPQLMEQDGIVIHSIYPHFSSASIVIAGEEEESKDLFEYSNDLDFKSPIDPIDIAAELDPSEESEEAEEIERLNSESGEEPEQIADLTSDREASPSTLDEIKPENRSSKLKKQLTIGTKSLANLLKRVTTKKSESKEAVLTQSDEALNEFFQERQQRPNWRSQRINKLDKRQVLMRNALISGLQKQNRVFLGRMMEMAMSFNPIEPVIVKTANFEQKDVVALPLWLEWTRSPLPPDFRDLLMIWNRTNKTGSTLLPFNSNEGTDSSLEALLFPFPPDVFNSDCGAPTVNELFSLATNVFPSLQSRAISTFSVQTSSDLNIDLLMFLEEHCSKNSIQSYLDKPASDLPDEPAQLSPQSQSDEPAINIPIQLAKPEERNTSSASQHPNMQILQIASQLGQRASGLLHTTILAPLRSVMMDNIIDLVDVTKLSSFSLSSMSKQGVGRAELALGLIILLMRWLWDEWCVSIGRDLKNDGKKIFTLQPHRSPSEQCNIADMWEWTKMAELNTLCFELNLYHPCFSQVVWDHHAKPSQITQLTQPTQTLPTWTDTVAKTFLKCTYPHVNVEVIGATCATQHFPQTLSLLFDLVQPTILTLPSLLPISRSPNPLFVNHLSLKVAAPQPLFSSSPRTATPFLRHTLQHDFIESARLSFSFFHHHPAKHPGFLAVGPFVPPSSSPLGEISALSLMASIRTLSTICIEKEDIDQTLVTNYLNVLATLLPVVTPTMVLDSFSGSQCHFFSSLLYSSPSFLPSFLFTNSPSSCSCTKCSQICSLSFSYFVNLTQQHETLKASPLINWWIIILGLSLSPLPQPHLNQPMNTSNPQISTFGDFQFVHHESRTFLPNGGPTTSALLPPTAVTDSLNATIRHCLASFTSSGVPIGEHSLIIDPILTKQGGLTQLSHVSAETLFFQSLVGLSNPSLSIADPFFTHAIISLLSVFGHWQAFCSSLVSSSQIGAALICSILMKDYALSDLILSLGHLHPFDWQSVFRYLFGTQTPSLPPTLPFKLTEQERMLVLTWSYDHLGGRNTLDVLMNSNCVVEWSDFHFLLFKMRGEPAQNAINATILSQVDHFCWNSATDLREPALLSILSSELTSGKNQMKLQSARERQAQVEQETQKMKHQKPGKTALGALPPQLQEGKQWNALPKKKQPRLLTESPFTQNTPGFEDSITTGRVKLNSMLTLSTNSGSKSDSDAQTVQKPSILERSILQTHLKTILKPPP</sequence>
<protein>
    <submittedName>
        <fullName evidence="2">Uncharacterized protein</fullName>
    </submittedName>
</protein>
<feature type="region of interest" description="Disordered" evidence="1">
    <location>
        <begin position="211"/>
        <end position="260"/>
    </location>
</feature>
<evidence type="ECO:0000313" key="2">
    <source>
        <dbReference type="EMBL" id="KAK2948549.1"/>
    </source>
</evidence>
<feature type="compositionally biased region" description="Acidic residues" evidence="1">
    <location>
        <begin position="660"/>
        <end position="670"/>
    </location>
</feature>
<feature type="compositionally biased region" description="Basic and acidic residues" evidence="1">
    <location>
        <begin position="689"/>
        <end position="708"/>
    </location>
</feature>
<feature type="region of interest" description="Disordered" evidence="1">
    <location>
        <begin position="580"/>
        <end position="602"/>
    </location>
</feature>
<evidence type="ECO:0000256" key="1">
    <source>
        <dbReference type="SAM" id="MobiDB-lite"/>
    </source>
</evidence>
<dbReference type="Proteomes" id="UP001281761">
    <property type="component" value="Unassembled WGS sequence"/>
</dbReference>
<feature type="compositionally biased region" description="Basic and acidic residues" evidence="1">
    <location>
        <begin position="9"/>
        <end position="44"/>
    </location>
</feature>
<dbReference type="EMBL" id="JARBJD010000174">
    <property type="protein sequence ID" value="KAK2948549.1"/>
    <property type="molecule type" value="Genomic_DNA"/>
</dbReference>
<organism evidence="2 3">
    <name type="scientific">Blattamonas nauphoetae</name>
    <dbReference type="NCBI Taxonomy" id="2049346"/>
    <lineage>
        <taxon>Eukaryota</taxon>
        <taxon>Metamonada</taxon>
        <taxon>Preaxostyla</taxon>
        <taxon>Oxymonadida</taxon>
        <taxon>Blattamonas</taxon>
    </lineage>
</organism>
<proteinExistence type="predicted"/>
<feature type="compositionally biased region" description="Basic and acidic residues" evidence="1">
    <location>
        <begin position="355"/>
        <end position="374"/>
    </location>
</feature>
<feature type="compositionally biased region" description="Low complexity" evidence="1">
    <location>
        <begin position="313"/>
        <end position="328"/>
    </location>
</feature>
<reference evidence="2 3" key="1">
    <citation type="journal article" date="2022" name="bioRxiv">
        <title>Genomics of Preaxostyla Flagellates Illuminates Evolutionary Transitions and the Path Towards Mitochondrial Loss.</title>
        <authorList>
            <person name="Novak L.V.F."/>
            <person name="Treitli S.C."/>
            <person name="Pyrih J."/>
            <person name="Halakuc P."/>
            <person name="Pipaliya S.V."/>
            <person name="Vacek V."/>
            <person name="Brzon O."/>
            <person name="Soukal P."/>
            <person name="Eme L."/>
            <person name="Dacks J.B."/>
            <person name="Karnkowska A."/>
            <person name="Elias M."/>
            <person name="Hampl V."/>
        </authorList>
    </citation>
    <scope>NUCLEOTIDE SEQUENCE [LARGE SCALE GENOMIC DNA]</scope>
    <source>
        <strain evidence="2">NAU3</strain>
        <tissue evidence="2">Gut</tissue>
    </source>
</reference>
<feature type="region of interest" description="Disordered" evidence="1">
    <location>
        <begin position="939"/>
        <end position="964"/>
    </location>
</feature>
<keyword evidence="3" id="KW-1185">Reference proteome</keyword>
<feature type="region of interest" description="Disordered" evidence="1">
    <location>
        <begin position="1"/>
        <end position="44"/>
    </location>
</feature>
<feature type="compositionally biased region" description="Polar residues" evidence="1">
    <location>
        <begin position="89"/>
        <end position="99"/>
    </location>
</feature>
<name>A0ABQ9XCG5_9EUKA</name>
<feature type="compositionally biased region" description="Basic residues" evidence="1">
    <location>
        <begin position="117"/>
        <end position="126"/>
    </location>
</feature>
<feature type="compositionally biased region" description="Basic and acidic residues" evidence="1">
    <location>
        <begin position="155"/>
        <end position="166"/>
    </location>
</feature>
<feature type="compositionally biased region" description="Polar residues" evidence="1">
    <location>
        <begin position="294"/>
        <end position="305"/>
    </location>
</feature>
<feature type="compositionally biased region" description="Polar residues" evidence="1">
    <location>
        <begin position="250"/>
        <end position="260"/>
    </location>
</feature>
<feature type="region of interest" description="Disordered" evidence="1">
    <location>
        <begin position="273"/>
        <end position="467"/>
    </location>
</feature>
<feature type="compositionally biased region" description="Basic and acidic residues" evidence="1">
    <location>
        <begin position="1703"/>
        <end position="1717"/>
    </location>
</feature>
<feature type="region of interest" description="Disordered" evidence="1">
    <location>
        <begin position="1701"/>
        <end position="1727"/>
    </location>
</feature>
<evidence type="ECO:0000313" key="3">
    <source>
        <dbReference type="Proteomes" id="UP001281761"/>
    </source>
</evidence>
<feature type="region of interest" description="Disordered" evidence="1">
    <location>
        <begin position="64"/>
        <end position="180"/>
    </location>
</feature>